<evidence type="ECO:0000313" key="2">
    <source>
        <dbReference type="Proteomes" id="UP000324800"/>
    </source>
</evidence>
<accession>A0A5J4V1J1</accession>
<dbReference type="AlphaFoldDB" id="A0A5J4V1J1"/>
<comment type="caution">
    <text evidence="1">The sequence shown here is derived from an EMBL/GenBank/DDBJ whole genome shotgun (WGS) entry which is preliminary data.</text>
</comment>
<dbReference type="Proteomes" id="UP000324800">
    <property type="component" value="Unassembled WGS sequence"/>
</dbReference>
<protein>
    <submittedName>
        <fullName evidence="1">Uncharacterized protein</fullName>
    </submittedName>
</protein>
<evidence type="ECO:0000313" key="1">
    <source>
        <dbReference type="EMBL" id="KAA6376599.1"/>
    </source>
</evidence>
<gene>
    <name evidence="1" type="ORF">EZS28_027874</name>
</gene>
<organism evidence="1 2">
    <name type="scientific">Streblomastix strix</name>
    <dbReference type="NCBI Taxonomy" id="222440"/>
    <lineage>
        <taxon>Eukaryota</taxon>
        <taxon>Metamonada</taxon>
        <taxon>Preaxostyla</taxon>
        <taxon>Oxymonadida</taxon>
        <taxon>Streblomastigidae</taxon>
        <taxon>Streblomastix</taxon>
    </lineage>
</organism>
<dbReference type="EMBL" id="SNRW01010415">
    <property type="protein sequence ID" value="KAA6376599.1"/>
    <property type="molecule type" value="Genomic_DNA"/>
</dbReference>
<name>A0A5J4V1J1_9EUKA</name>
<sequence>MAQSEAHVTVAIQTHDESLFWNIRYRKTEIDTKEEEKTDKTELIDAYTKTETDDKLDLKLNIVEFVDEYSRNETYA</sequence>
<reference evidence="1 2" key="1">
    <citation type="submission" date="2019-03" db="EMBL/GenBank/DDBJ databases">
        <title>Single cell metagenomics reveals metabolic interactions within the superorganism composed of flagellate Streblomastix strix and complex community of Bacteroidetes bacteria on its surface.</title>
        <authorList>
            <person name="Treitli S.C."/>
            <person name="Kolisko M."/>
            <person name="Husnik F."/>
            <person name="Keeling P."/>
            <person name="Hampl V."/>
        </authorList>
    </citation>
    <scope>NUCLEOTIDE SEQUENCE [LARGE SCALE GENOMIC DNA]</scope>
    <source>
        <strain evidence="1">ST1C</strain>
    </source>
</reference>
<proteinExistence type="predicted"/>